<gene>
    <name evidence="1" type="ORF">GFC30_2964</name>
</gene>
<name>A0A160F1F2_9BACL</name>
<keyword evidence="2" id="KW-1185">Reference proteome</keyword>
<sequence>MKLEYTYANFQWDGHWELTHGKASLHQHGLPRSFDR</sequence>
<reference evidence="1 2" key="1">
    <citation type="journal article" date="2006" name="Syst. Appl. Microbiol.">
        <title>Anoxybacillus amylolyticus sp. nov., a thermophilic amylase producing bacterium isolated from Mount Rittmann (Antarctica).</title>
        <authorList>
            <person name="Poli A."/>
            <person name="Esposito E."/>
            <person name="Lama L."/>
            <person name="Orlando P."/>
            <person name="Nicolaus G."/>
            <person name="de Appolonia F."/>
            <person name="Gambacorta A."/>
            <person name="Nicolaus B."/>
        </authorList>
    </citation>
    <scope>NUCLEOTIDE SEQUENCE [LARGE SCALE GENOMIC DNA]</scope>
    <source>
        <strain evidence="1 2">DSM 15939</strain>
    </source>
</reference>
<dbReference type="EMBL" id="CP015438">
    <property type="protein sequence ID" value="ANB59395.1"/>
    <property type="molecule type" value="Genomic_DNA"/>
</dbReference>
<dbReference type="Proteomes" id="UP000076865">
    <property type="component" value="Chromosome"/>
</dbReference>
<accession>A0A160F1F2</accession>
<protein>
    <submittedName>
        <fullName evidence="1">Uncharacterized protein</fullName>
    </submittedName>
</protein>
<proteinExistence type="predicted"/>
<evidence type="ECO:0000313" key="2">
    <source>
        <dbReference type="Proteomes" id="UP000076865"/>
    </source>
</evidence>
<dbReference type="AlphaFoldDB" id="A0A160F1F2"/>
<dbReference type="PATRIC" id="fig|294699.3.peg.3053"/>
<evidence type="ECO:0000313" key="1">
    <source>
        <dbReference type="EMBL" id="ANB59395.1"/>
    </source>
</evidence>
<dbReference type="KEGG" id="aamy:GFC30_2964"/>
<organism evidence="1 2">
    <name type="scientific">Anoxybacteroides amylolyticum</name>
    <dbReference type="NCBI Taxonomy" id="294699"/>
    <lineage>
        <taxon>Bacteria</taxon>
        <taxon>Bacillati</taxon>
        <taxon>Bacillota</taxon>
        <taxon>Bacilli</taxon>
        <taxon>Bacillales</taxon>
        <taxon>Anoxybacillaceae</taxon>
        <taxon>Anoxybacteroides</taxon>
    </lineage>
</organism>